<dbReference type="InterPro" id="IPR011050">
    <property type="entry name" value="Pectin_lyase_fold/virulence"/>
</dbReference>
<dbReference type="EMBL" id="ATHI01000003">
    <property type="protein sequence ID" value="EPR35666.1"/>
    <property type="molecule type" value="Genomic_DNA"/>
</dbReference>
<dbReference type="RefSeq" id="WP_020885893.1">
    <property type="nucleotide sequence ID" value="NZ_ATHI01000003.1"/>
</dbReference>
<evidence type="ECO:0000313" key="1">
    <source>
        <dbReference type="EMBL" id="EPR35666.1"/>
    </source>
</evidence>
<sequence length="610" mass="68239">MFLRQGAIHVTPGGEPRYVKEDKEFVRTVTLARAAEAVSHGAIYAGGFIRLHSGTYRTAAEQAMVGVPGLSSTVGKPAPYVFRGLRGQPDNPVRIMGEGGKQTRLVGPGMTVRDAWGTNPTDEDFAFFRFEDCEWIEISGFDVSESWPCFIYLKNCRYVTIRDITARGSNYLIFARGEDCRHILVEKVRWRQDPSSSIWRNVPWFDVKYGAYKHYNGGLVGARDIAGGVVVRGCIVRDVFNAVRLKGKKPGTNQNVEVADNIFERVRDNVVEPENRGRNWWVHGNVIRGAHAWFSLDGVEGGHWFFFDNKGFGLDRPGEPGDPNSGGRVFKFSGLSEEERAKMEPFHVFNNSWRIRGSYIKSGDVVHMRHLGNAIDNRPVEPGEEPRPLTDDDFPLPGIWPDTVVFDCDLCASPLDVRLREAGQERQGSFGRGPLFVKPEKDDFRLRPDVKWDHAPVISLKAGLDWPAPEDWEQRDVPPGVYGQGVHGPAYAHLPWPGEDKTPVEHPRPTQVLRPDVKNPLFRLAFSVALEGHGCGVGLRDGERRVVCPARIEGRLLRFEPPKGWEDAAARAVIELPRDLAGQNGLAVTLWACPDPRVAFMGKAPEPREE</sequence>
<dbReference type="OrthoDB" id="5438245at2"/>
<dbReference type="AlphaFoldDB" id="S7TG04"/>
<gene>
    <name evidence="1" type="ORF">dsat_2007</name>
</gene>
<protein>
    <recommendedName>
        <fullName evidence="3">Right handed beta helix domain-containing protein</fullName>
    </recommendedName>
</protein>
<dbReference type="SUPFAM" id="SSF51126">
    <property type="entry name" value="Pectin lyase-like"/>
    <property type="match status" value="1"/>
</dbReference>
<dbReference type="PATRIC" id="fig|1121439.3.peg.392"/>
<dbReference type="InterPro" id="IPR012334">
    <property type="entry name" value="Pectin_lyas_fold"/>
</dbReference>
<evidence type="ECO:0008006" key="3">
    <source>
        <dbReference type="Google" id="ProtNLM"/>
    </source>
</evidence>
<proteinExistence type="predicted"/>
<reference evidence="1 2" key="1">
    <citation type="journal article" date="2013" name="Genome Announc.">
        <title>Draft genome sequences for three mercury-methylating, sulfate-reducing bacteria.</title>
        <authorList>
            <person name="Brown S.D."/>
            <person name="Hurt R.A.Jr."/>
            <person name="Gilmour C.C."/>
            <person name="Elias D.A."/>
        </authorList>
    </citation>
    <scope>NUCLEOTIDE SEQUENCE [LARGE SCALE GENOMIC DNA]</scope>
    <source>
        <strain evidence="1 2">DSM 16529</strain>
    </source>
</reference>
<name>S7TG04_9BACT</name>
<comment type="caution">
    <text evidence="1">The sequence shown here is derived from an EMBL/GenBank/DDBJ whole genome shotgun (WGS) entry which is preliminary data.</text>
</comment>
<keyword evidence="2" id="KW-1185">Reference proteome</keyword>
<dbReference type="Proteomes" id="UP000014975">
    <property type="component" value="Unassembled WGS sequence"/>
</dbReference>
<dbReference type="eggNOG" id="ENOG5032WJA">
    <property type="taxonomic scope" value="Bacteria"/>
</dbReference>
<accession>S7TG04</accession>
<evidence type="ECO:0000313" key="2">
    <source>
        <dbReference type="Proteomes" id="UP000014975"/>
    </source>
</evidence>
<dbReference type="Gene3D" id="2.160.20.10">
    <property type="entry name" value="Single-stranded right-handed beta-helix, Pectin lyase-like"/>
    <property type="match status" value="1"/>
</dbReference>
<organism evidence="1 2">
    <name type="scientific">Alkalidesulfovibrio alkalitolerans DSM 16529</name>
    <dbReference type="NCBI Taxonomy" id="1121439"/>
    <lineage>
        <taxon>Bacteria</taxon>
        <taxon>Pseudomonadati</taxon>
        <taxon>Thermodesulfobacteriota</taxon>
        <taxon>Desulfovibrionia</taxon>
        <taxon>Desulfovibrionales</taxon>
        <taxon>Desulfovibrionaceae</taxon>
        <taxon>Alkalidesulfovibrio</taxon>
    </lineage>
</organism>